<accession>A0A0P6K100</accession>
<protein>
    <submittedName>
        <fullName evidence="1">Uncharacterized protein</fullName>
    </submittedName>
</protein>
<evidence type="ECO:0000313" key="1">
    <source>
        <dbReference type="EMBL" id="JAN95484.1"/>
    </source>
</evidence>
<reference evidence="1" key="1">
    <citation type="journal article" date="2016" name="PLoS ONE">
        <title>A Deep Insight into the Sialome of Male and Female Aedes aegypti Mosquitoes.</title>
        <authorList>
            <person name="Ribeiro J.M."/>
            <person name="Martin-Martin I."/>
            <person name="Arca B."/>
            <person name="Calvo E."/>
        </authorList>
    </citation>
    <scope>NUCLEOTIDE SEQUENCE</scope>
    <source>
        <strain evidence="1">Liverpool</strain>
        <tissue evidence="1">Salivary glands</tissue>
    </source>
</reference>
<sequence length="77" mass="8626">MFQGTVYTQNTQVMILLQCTYTRGGNSSVRNALIGGQAVIEKTGAHTIQRNRCPRTNINICTKGQHPSESLRVDYKR</sequence>
<proteinExistence type="evidence at transcript level"/>
<dbReference type="EMBL" id="GDUN01000435">
    <property type="protein sequence ID" value="JAN95484.1"/>
    <property type="molecule type" value="mRNA"/>
</dbReference>
<name>A0A0P6K100_AEDAE</name>
<dbReference type="AlphaFoldDB" id="A0A0P6K100"/>
<organism evidence="1">
    <name type="scientific">Aedes aegypti</name>
    <name type="common">Yellowfever mosquito</name>
    <name type="synonym">Culex aegypti</name>
    <dbReference type="NCBI Taxonomy" id="7159"/>
    <lineage>
        <taxon>Eukaryota</taxon>
        <taxon>Metazoa</taxon>
        <taxon>Ecdysozoa</taxon>
        <taxon>Arthropoda</taxon>
        <taxon>Hexapoda</taxon>
        <taxon>Insecta</taxon>
        <taxon>Pterygota</taxon>
        <taxon>Neoptera</taxon>
        <taxon>Endopterygota</taxon>
        <taxon>Diptera</taxon>
        <taxon>Nematocera</taxon>
        <taxon>Culicoidea</taxon>
        <taxon>Culicidae</taxon>
        <taxon>Culicinae</taxon>
        <taxon>Aedini</taxon>
        <taxon>Aedes</taxon>
        <taxon>Stegomyia</taxon>
    </lineage>
</organism>